<name>R4XC83_TAPDE</name>
<sequence>MRPGLSELERVCITVKTKMDLSAPTVSPMAPALNIEDASQSSQAPPFSAMTTEMQEAFIIEDLLYIMMGMPGHYITIEKSTSESELRGPRYVIAPGLDSALKDSTQSILRMARNYSAVTLFSNLHAGSEYGSINHALSASIRSLISEYLVLVAQLEHQFLTNPDFTLQSLGLYVRPTAQSLAVIYDLVQDFLPKEQDGGDDYNEDNMEDILEQLKNGTVSGDGLSMAGSHKKIKGGAVLELLTARLRLLSGDPIAKKILSHLLKESSVPYTAMLNMWIHHGVVRDAHDEFLIREQSSIRKEGLKEDYTGVYWDKRYTIRKTDVPTQLENIKDKILLAGKYLNVVRECSDLDIASGSDASIPTTFDDVEFLENIDRAYAHANNTLLSLLLKKHEFGLRMTSMKYYFFLSNSDFFTGFQHHAAVELSKPYKAVNRSKLQSLLDINIHVPGTIAGNDKFNHDIKVDLAREGLFDLLGRINSVTGLDEESAKTGKWTETVATTPETDLKEISGYNAFQFDYTVPFPLSLVLNRKAIFRYQLIFRHLFSLRHTEGSLNDAWVEVSKMSMWRERSFSRDVESWKQRAWTLRARMSGFVAQITYYCTNEVIDPRFTQFLSTLSKVSTVDELMQNHEDFLDTCLKECMLTNQGLLRLYVKILTMCQAYAHWCLRLSRYLEAADTSLARPPAQPQTNGVSRRRHARYVRKQRVEGTIDIATITTMKEKLDQYEKAFERTVKVLLDNLNYIASTETISLLVLSSRLDWNKGFRDDAGDY</sequence>
<evidence type="ECO:0000256" key="3">
    <source>
        <dbReference type="ARBA" id="ARBA00022701"/>
    </source>
</evidence>
<dbReference type="Proteomes" id="UP000013776">
    <property type="component" value="Unassembled WGS sequence"/>
</dbReference>
<dbReference type="GO" id="GO:0000278">
    <property type="term" value="P:mitotic cell cycle"/>
    <property type="evidence" value="ECO:0007669"/>
    <property type="project" value="TreeGrafter"/>
</dbReference>
<evidence type="ECO:0000313" key="8">
    <source>
        <dbReference type="EMBL" id="CCG83482.1"/>
    </source>
</evidence>
<dbReference type="eggNOG" id="KOG2001">
    <property type="taxonomic scope" value="Eukaryota"/>
</dbReference>
<dbReference type="GO" id="GO:0005874">
    <property type="term" value="C:microtubule"/>
    <property type="evidence" value="ECO:0007669"/>
    <property type="project" value="UniProtKB-KW"/>
</dbReference>
<dbReference type="Gene3D" id="1.20.120.1900">
    <property type="entry name" value="Gamma-tubulin complex, C-terminal domain"/>
    <property type="match status" value="1"/>
</dbReference>
<protein>
    <recommendedName>
        <fullName evidence="5">Spindle pole body component</fullName>
    </recommendedName>
</protein>
<evidence type="ECO:0000256" key="1">
    <source>
        <dbReference type="ARBA" id="ARBA00010337"/>
    </source>
</evidence>
<dbReference type="Pfam" id="PF17681">
    <property type="entry name" value="GCP_N_terminal"/>
    <property type="match status" value="1"/>
</dbReference>
<dbReference type="GO" id="GO:0051225">
    <property type="term" value="P:spindle assembly"/>
    <property type="evidence" value="ECO:0007669"/>
    <property type="project" value="TreeGrafter"/>
</dbReference>
<accession>R4XC83</accession>
<feature type="domain" description="Gamma tubulin complex component C-terminal" evidence="6">
    <location>
        <begin position="397"/>
        <end position="760"/>
    </location>
</feature>
<organism evidence="8 9">
    <name type="scientific">Taphrina deformans (strain PYCC 5710 / ATCC 11124 / CBS 356.35 / IMI 108563 / JCM 9778 / NBRC 8474)</name>
    <name type="common">Peach leaf curl fungus</name>
    <name type="synonym">Lalaria deformans</name>
    <dbReference type="NCBI Taxonomy" id="1097556"/>
    <lineage>
        <taxon>Eukaryota</taxon>
        <taxon>Fungi</taxon>
        <taxon>Dikarya</taxon>
        <taxon>Ascomycota</taxon>
        <taxon>Taphrinomycotina</taxon>
        <taxon>Taphrinomycetes</taxon>
        <taxon>Taphrinales</taxon>
        <taxon>Taphrinaceae</taxon>
        <taxon>Taphrina</taxon>
    </lineage>
</organism>
<dbReference type="GO" id="GO:0051011">
    <property type="term" value="F:microtubule minus-end binding"/>
    <property type="evidence" value="ECO:0007669"/>
    <property type="project" value="TreeGrafter"/>
</dbReference>
<keyword evidence="3 5" id="KW-0493">Microtubule</keyword>
<evidence type="ECO:0000256" key="5">
    <source>
        <dbReference type="RuleBase" id="RU363050"/>
    </source>
</evidence>
<dbReference type="Pfam" id="PF04130">
    <property type="entry name" value="GCP_C_terminal"/>
    <property type="match status" value="1"/>
</dbReference>
<gene>
    <name evidence="8" type="ORF">TAPDE_003711</name>
</gene>
<evidence type="ECO:0000313" key="9">
    <source>
        <dbReference type="Proteomes" id="UP000013776"/>
    </source>
</evidence>
<comment type="subcellular location">
    <subcellularLocation>
        <location evidence="5">Cytoplasm</location>
        <location evidence="5">Cytoskeleton</location>
        <location evidence="5">Microtubule organizing center</location>
    </subcellularLocation>
</comment>
<keyword evidence="9" id="KW-1185">Reference proteome</keyword>
<reference evidence="8 9" key="1">
    <citation type="journal article" date="2013" name="MBio">
        <title>Genome sequencing of the plant pathogen Taphrina deformans, the causal agent of peach leaf curl.</title>
        <authorList>
            <person name="Cisse O.H."/>
            <person name="Almeida J.M.G.C.F."/>
            <person name="Fonseca A."/>
            <person name="Kumar A.A."/>
            <person name="Salojaervi J."/>
            <person name="Overmyer K."/>
            <person name="Hauser P.M."/>
            <person name="Pagni M."/>
        </authorList>
    </citation>
    <scope>NUCLEOTIDE SEQUENCE [LARGE SCALE GENOMIC DNA]</scope>
    <source>
        <strain evidence="9">PYCC 5710 / ATCC 11124 / CBS 356.35 / IMI 108563 / JCM 9778 / NBRC 8474</strain>
    </source>
</reference>
<dbReference type="EMBL" id="CAHR02000153">
    <property type="protein sequence ID" value="CCG83482.1"/>
    <property type="molecule type" value="Genomic_DNA"/>
</dbReference>
<dbReference type="GO" id="GO:0051321">
    <property type="term" value="P:meiotic cell cycle"/>
    <property type="evidence" value="ECO:0007669"/>
    <property type="project" value="TreeGrafter"/>
</dbReference>
<dbReference type="GO" id="GO:0043015">
    <property type="term" value="F:gamma-tubulin binding"/>
    <property type="evidence" value="ECO:0007669"/>
    <property type="project" value="InterPro"/>
</dbReference>
<dbReference type="PANTHER" id="PTHR19302:SF13">
    <property type="entry name" value="GAMMA-TUBULIN COMPLEX COMPONENT 2"/>
    <property type="match status" value="1"/>
</dbReference>
<proteinExistence type="inferred from homology"/>
<dbReference type="AlphaFoldDB" id="R4XC83"/>
<comment type="similarity">
    <text evidence="1 5">Belongs to the TUBGCP family.</text>
</comment>
<dbReference type="GO" id="GO:0000930">
    <property type="term" value="C:gamma-tubulin complex"/>
    <property type="evidence" value="ECO:0007669"/>
    <property type="project" value="TreeGrafter"/>
</dbReference>
<dbReference type="GO" id="GO:0007020">
    <property type="term" value="P:microtubule nucleation"/>
    <property type="evidence" value="ECO:0007669"/>
    <property type="project" value="InterPro"/>
</dbReference>
<keyword evidence="2 5" id="KW-0963">Cytoplasm</keyword>
<feature type="domain" description="Gamma tubulin complex component protein N-terminal" evidence="7">
    <location>
        <begin position="60"/>
        <end position="391"/>
    </location>
</feature>
<evidence type="ECO:0000259" key="7">
    <source>
        <dbReference type="Pfam" id="PF17681"/>
    </source>
</evidence>
<dbReference type="FunFam" id="1.20.120.1900:FF:000011">
    <property type="entry name" value="Spindle pole body component"/>
    <property type="match status" value="1"/>
</dbReference>
<dbReference type="VEuPathDB" id="FungiDB:TAPDE_003711"/>
<dbReference type="PANTHER" id="PTHR19302">
    <property type="entry name" value="GAMMA TUBULIN COMPLEX PROTEIN"/>
    <property type="match status" value="1"/>
</dbReference>
<dbReference type="InterPro" id="IPR040457">
    <property type="entry name" value="GCP_C"/>
</dbReference>
<dbReference type="STRING" id="1097556.R4XC83"/>
<dbReference type="InterPro" id="IPR041470">
    <property type="entry name" value="GCP_N"/>
</dbReference>
<dbReference type="GO" id="GO:0031122">
    <property type="term" value="P:cytoplasmic microtubule organization"/>
    <property type="evidence" value="ECO:0007669"/>
    <property type="project" value="TreeGrafter"/>
</dbReference>
<dbReference type="InterPro" id="IPR042241">
    <property type="entry name" value="GCP_C_sf"/>
</dbReference>
<evidence type="ECO:0000256" key="2">
    <source>
        <dbReference type="ARBA" id="ARBA00022490"/>
    </source>
</evidence>
<comment type="caution">
    <text evidence="8">The sequence shown here is derived from an EMBL/GenBank/DDBJ whole genome shotgun (WGS) entry which is preliminary data.</text>
</comment>
<dbReference type="GO" id="GO:0044732">
    <property type="term" value="C:mitotic spindle pole body"/>
    <property type="evidence" value="ECO:0007669"/>
    <property type="project" value="TreeGrafter"/>
</dbReference>
<dbReference type="InterPro" id="IPR007259">
    <property type="entry name" value="GCP"/>
</dbReference>
<keyword evidence="4 5" id="KW-0206">Cytoskeleton</keyword>
<dbReference type="OrthoDB" id="2192946at2759"/>
<evidence type="ECO:0000259" key="6">
    <source>
        <dbReference type="Pfam" id="PF04130"/>
    </source>
</evidence>
<evidence type="ECO:0000256" key="4">
    <source>
        <dbReference type="ARBA" id="ARBA00023212"/>
    </source>
</evidence>
<dbReference type="GO" id="GO:0000922">
    <property type="term" value="C:spindle pole"/>
    <property type="evidence" value="ECO:0007669"/>
    <property type="project" value="InterPro"/>
</dbReference>